<dbReference type="InterPro" id="IPR000792">
    <property type="entry name" value="Tscrpt_reg_LuxR_C"/>
</dbReference>
<dbReference type="SMART" id="SM00421">
    <property type="entry name" value="HTH_LUXR"/>
    <property type="match status" value="1"/>
</dbReference>
<dbReference type="GO" id="GO:0006355">
    <property type="term" value="P:regulation of DNA-templated transcription"/>
    <property type="evidence" value="ECO:0007669"/>
    <property type="project" value="InterPro"/>
</dbReference>
<dbReference type="InterPro" id="IPR016032">
    <property type="entry name" value="Sig_transdc_resp-reg_C-effctor"/>
</dbReference>
<keyword evidence="2" id="KW-0238">DNA-binding</keyword>
<dbReference type="KEGG" id="sbro:GQF42_27820"/>
<dbReference type="EMBL" id="CP047020">
    <property type="protein sequence ID" value="QHA06582.1"/>
    <property type="molecule type" value="Genomic_DNA"/>
</dbReference>
<organism evidence="2 3">
    <name type="scientific">Streptomyces broussonetiae</name>
    <dbReference type="NCBI Taxonomy" id="2686304"/>
    <lineage>
        <taxon>Bacteria</taxon>
        <taxon>Bacillati</taxon>
        <taxon>Actinomycetota</taxon>
        <taxon>Actinomycetes</taxon>
        <taxon>Kitasatosporales</taxon>
        <taxon>Streptomycetaceae</taxon>
        <taxon>Streptomyces</taxon>
    </lineage>
</organism>
<dbReference type="Gene3D" id="1.10.10.10">
    <property type="entry name" value="Winged helix-like DNA-binding domain superfamily/Winged helix DNA-binding domain"/>
    <property type="match status" value="1"/>
</dbReference>
<proteinExistence type="predicted"/>
<evidence type="ECO:0000313" key="2">
    <source>
        <dbReference type="EMBL" id="QHA06582.1"/>
    </source>
</evidence>
<sequence>MIVEPSALSTTGGWAGGHAAHLEQALLQARALIESTVSMHREREELPSPVARNDVAHLGDAMKQLIGRARYSVAVALTGPGEFTESALRLFADSPARATVRVLCTADAAQVYADRLRRLPETRLDARVTDSELRRVLVVDGTVALVQAPGHAAEGQFAVVHDAAAVRALELLFAGAWSASRGLADHLRLSPRLRSELVQNILERLRTGHTDEAAAREINVSLRTYRRYVAEIMRELDANSRFQAGVRAVEYGLLPA</sequence>
<feature type="domain" description="HTH luxR-type" evidence="1">
    <location>
        <begin position="186"/>
        <end position="248"/>
    </location>
</feature>
<evidence type="ECO:0000313" key="3">
    <source>
        <dbReference type="Proteomes" id="UP000436138"/>
    </source>
</evidence>
<keyword evidence="3" id="KW-1185">Reference proteome</keyword>
<reference evidence="2 3" key="1">
    <citation type="submission" date="2019-12" db="EMBL/GenBank/DDBJ databases">
        <title>Streptomyces sp. strain T44 isolated from rhizosphere soil of Broussonetia papyrifera.</title>
        <authorList>
            <person name="Mo P."/>
        </authorList>
    </citation>
    <scope>NUCLEOTIDE SEQUENCE [LARGE SCALE GENOMIC DNA]</scope>
    <source>
        <strain evidence="2 3">T44</strain>
    </source>
</reference>
<dbReference type="GO" id="GO:0003677">
    <property type="term" value="F:DNA binding"/>
    <property type="evidence" value="ECO:0007669"/>
    <property type="project" value="UniProtKB-KW"/>
</dbReference>
<protein>
    <submittedName>
        <fullName evidence="2">DNA-binding response regulator</fullName>
    </submittedName>
</protein>
<dbReference type="AlphaFoldDB" id="A0A6I6N500"/>
<dbReference type="InterPro" id="IPR036388">
    <property type="entry name" value="WH-like_DNA-bd_sf"/>
</dbReference>
<dbReference type="Proteomes" id="UP000436138">
    <property type="component" value="Chromosome"/>
</dbReference>
<dbReference type="RefSeq" id="WP_158924290.1">
    <property type="nucleotide sequence ID" value="NZ_CP047020.1"/>
</dbReference>
<evidence type="ECO:0000259" key="1">
    <source>
        <dbReference type="SMART" id="SM00421"/>
    </source>
</evidence>
<dbReference type="SUPFAM" id="SSF46894">
    <property type="entry name" value="C-terminal effector domain of the bipartite response regulators"/>
    <property type="match status" value="1"/>
</dbReference>
<name>A0A6I6N500_9ACTN</name>
<accession>A0A6I6N500</accession>
<gene>
    <name evidence="2" type="ORF">GQF42_27820</name>
</gene>